<accession>A0A5N5T0L9</accession>
<dbReference type="GO" id="GO:0016757">
    <property type="term" value="F:glycosyltransferase activity"/>
    <property type="evidence" value="ECO:0007669"/>
    <property type="project" value="UniProtKB-KW"/>
</dbReference>
<protein>
    <submittedName>
        <fullName evidence="5">Glycosyltransferase 8 domain-containing protein 2</fullName>
    </submittedName>
</protein>
<dbReference type="EMBL" id="SEYY01015678">
    <property type="protein sequence ID" value="KAB7500023.1"/>
    <property type="molecule type" value="Genomic_DNA"/>
</dbReference>
<dbReference type="GO" id="GO:0005794">
    <property type="term" value="C:Golgi apparatus"/>
    <property type="evidence" value="ECO:0007669"/>
    <property type="project" value="TreeGrafter"/>
</dbReference>
<sequence length="138" mass="15869">ALNFDPDRCAFGSGLIFGNATRWRQENLTHLFHHWIAVDARKNASSIVHSNSTGDLSDALLMISLYDKVGYLPEDWSVVFMGSKKFSKLLPRHLSKYKILQWKGSKKPWNTDNVLNTLWFKYGFDGIKASPQDQEDMF</sequence>
<proteinExistence type="inferred from homology"/>
<keyword evidence="6" id="KW-1185">Reference proteome</keyword>
<dbReference type="GO" id="GO:0046872">
    <property type="term" value="F:metal ion binding"/>
    <property type="evidence" value="ECO:0007669"/>
    <property type="project" value="UniProtKB-KW"/>
</dbReference>
<evidence type="ECO:0000256" key="1">
    <source>
        <dbReference type="ARBA" id="ARBA00006351"/>
    </source>
</evidence>
<name>A0A5N5T0L9_9CRUS</name>
<evidence type="ECO:0000256" key="2">
    <source>
        <dbReference type="ARBA" id="ARBA00022676"/>
    </source>
</evidence>
<organism evidence="5 6">
    <name type="scientific">Armadillidium nasatum</name>
    <dbReference type="NCBI Taxonomy" id="96803"/>
    <lineage>
        <taxon>Eukaryota</taxon>
        <taxon>Metazoa</taxon>
        <taxon>Ecdysozoa</taxon>
        <taxon>Arthropoda</taxon>
        <taxon>Crustacea</taxon>
        <taxon>Multicrustacea</taxon>
        <taxon>Malacostraca</taxon>
        <taxon>Eumalacostraca</taxon>
        <taxon>Peracarida</taxon>
        <taxon>Isopoda</taxon>
        <taxon>Oniscidea</taxon>
        <taxon>Crinocheta</taxon>
        <taxon>Armadillidiidae</taxon>
        <taxon>Armadillidium</taxon>
    </lineage>
</organism>
<evidence type="ECO:0000256" key="3">
    <source>
        <dbReference type="ARBA" id="ARBA00022679"/>
    </source>
</evidence>
<evidence type="ECO:0000313" key="6">
    <source>
        <dbReference type="Proteomes" id="UP000326759"/>
    </source>
</evidence>
<dbReference type="PANTHER" id="PTHR13778">
    <property type="entry name" value="GLYCOSYLTRANSFERASE 8 DOMAIN-CONTAINING PROTEIN"/>
    <property type="match status" value="1"/>
</dbReference>
<evidence type="ECO:0000256" key="4">
    <source>
        <dbReference type="ARBA" id="ARBA00022723"/>
    </source>
</evidence>
<comment type="similarity">
    <text evidence="1">Belongs to the glycosyltransferase 8 family.</text>
</comment>
<dbReference type="Gene3D" id="3.90.550.10">
    <property type="entry name" value="Spore Coat Polysaccharide Biosynthesis Protein SpsA, Chain A"/>
    <property type="match status" value="1"/>
</dbReference>
<reference evidence="5 6" key="1">
    <citation type="journal article" date="2019" name="PLoS Biol.">
        <title>Sex chromosomes control vertical transmission of feminizing Wolbachia symbionts in an isopod.</title>
        <authorList>
            <person name="Becking T."/>
            <person name="Chebbi M.A."/>
            <person name="Giraud I."/>
            <person name="Moumen B."/>
            <person name="Laverre T."/>
            <person name="Caubet Y."/>
            <person name="Peccoud J."/>
            <person name="Gilbert C."/>
            <person name="Cordaux R."/>
        </authorList>
    </citation>
    <scope>NUCLEOTIDE SEQUENCE [LARGE SCALE GENOMIC DNA]</scope>
    <source>
        <strain evidence="5">ANa2</strain>
        <tissue evidence="5">Whole body excluding digestive tract and cuticle</tissue>
    </source>
</reference>
<dbReference type="SUPFAM" id="SSF53448">
    <property type="entry name" value="Nucleotide-diphospho-sugar transferases"/>
    <property type="match status" value="1"/>
</dbReference>
<dbReference type="OrthoDB" id="411524at2759"/>
<gene>
    <name evidence="5" type="primary">Glt8d2</name>
    <name evidence="5" type="ORF">Anas_04685</name>
</gene>
<dbReference type="Pfam" id="PF01501">
    <property type="entry name" value="Glyco_transf_8"/>
    <property type="match status" value="1"/>
</dbReference>
<keyword evidence="3 5" id="KW-0808">Transferase</keyword>
<dbReference type="InterPro" id="IPR050748">
    <property type="entry name" value="Glycosyltrans_8_dom-fam"/>
</dbReference>
<dbReference type="InterPro" id="IPR029044">
    <property type="entry name" value="Nucleotide-diphossugar_trans"/>
</dbReference>
<dbReference type="InterPro" id="IPR002495">
    <property type="entry name" value="Glyco_trans_8"/>
</dbReference>
<keyword evidence="2" id="KW-0328">Glycosyltransferase</keyword>
<dbReference type="AlphaFoldDB" id="A0A5N5T0L9"/>
<feature type="non-terminal residue" evidence="5">
    <location>
        <position position="1"/>
    </location>
</feature>
<dbReference type="PANTHER" id="PTHR13778:SF47">
    <property type="entry name" value="LIPOPOLYSACCHARIDE 1,3-GALACTOSYLTRANSFERASE"/>
    <property type="match status" value="1"/>
</dbReference>
<keyword evidence="4" id="KW-0479">Metal-binding</keyword>
<evidence type="ECO:0000313" key="5">
    <source>
        <dbReference type="EMBL" id="KAB7500023.1"/>
    </source>
</evidence>
<comment type="caution">
    <text evidence="5">The sequence shown here is derived from an EMBL/GenBank/DDBJ whole genome shotgun (WGS) entry which is preliminary data.</text>
</comment>
<dbReference type="Proteomes" id="UP000326759">
    <property type="component" value="Unassembled WGS sequence"/>
</dbReference>